<keyword evidence="1" id="KW-0732">Signal</keyword>
<evidence type="ECO:0000256" key="1">
    <source>
        <dbReference type="SAM" id="SignalP"/>
    </source>
</evidence>
<name>A0ABN5VQN2_9ACTN</name>
<evidence type="ECO:0000313" key="2">
    <source>
        <dbReference type="EMBL" id="BBC34850.1"/>
    </source>
</evidence>
<keyword evidence="3" id="KW-1185">Reference proteome</keyword>
<protein>
    <recommendedName>
        <fullName evidence="4">Secreted protein</fullName>
    </recommendedName>
</protein>
<accession>A0ABN5VQN2</accession>
<dbReference type="Proteomes" id="UP001321542">
    <property type="component" value="Chromosome"/>
</dbReference>
<reference evidence="2 3" key="1">
    <citation type="journal article" date="2010" name="ChemBioChem">
        <title>Cloning and characterization of the biosynthetic gene cluster of 16-membered macrolide antibiotic FD-891: involvement of a dual functional cytochrome P450 monooxygenase catalyzing epoxidation and hydroxylation.</title>
        <authorList>
            <person name="Kudo F."/>
            <person name="Motegi A."/>
            <person name="Mizoue K."/>
            <person name="Eguchi T."/>
        </authorList>
    </citation>
    <scope>NUCLEOTIDE SEQUENCE [LARGE SCALE GENOMIC DNA]</scope>
    <source>
        <strain evidence="2 3">A-8890</strain>
    </source>
</reference>
<evidence type="ECO:0008006" key="4">
    <source>
        <dbReference type="Google" id="ProtNLM"/>
    </source>
</evidence>
<feature type="chain" id="PRO_5045272346" description="Secreted protein" evidence="1">
    <location>
        <begin position="35"/>
        <end position="203"/>
    </location>
</feature>
<gene>
    <name evidence="2" type="ORF">SGFS_061440</name>
</gene>
<reference evidence="2 3" key="2">
    <citation type="journal article" date="2023" name="ChemBioChem">
        <title>Acyltransferase Domain Exchange between Two Independent Type I Polyketide Synthases in the Same Producer Strain of Macrolide Antibiotics.</title>
        <authorList>
            <person name="Kudo F."/>
            <person name="Kishikawa K."/>
            <person name="Tsuboi K."/>
            <person name="Kido T."/>
            <person name="Usui T."/>
            <person name="Hashimoto J."/>
            <person name="Shin-Ya K."/>
            <person name="Miyanaga A."/>
            <person name="Eguchi T."/>
        </authorList>
    </citation>
    <scope>NUCLEOTIDE SEQUENCE [LARGE SCALE GENOMIC DNA]</scope>
    <source>
        <strain evidence="2 3">A-8890</strain>
    </source>
</reference>
<evidence type="ECO:0000313" key="3">
    <source>
        <dbReference type="Proteomes" id="UP001321542"/>
    </source>
</evidence>
<dbReference type="EMBL" id="AP018448">
    <property type="protein sequence ID" value="BBC34850.1"/>
    <property type="molecule type" value="Genomic_DNA"/>
</dbReference>
<feature type="signal peptide" evidence="1">
    <location>
        <begin position="1"/>
        <end position="34"/>
    </location>
</feature>
<sequence>MARMQSRTRSRTYGYVAAAALTALLAGAPTASYAVSRGETAHGTAVAAAYQAKKADAKKAPTPRIVAAGEHVVAAPGFELWLTAEGKHWIEPTLPDEPQFRSVVDGNVDLSQPGVTMQSSGTDSRYYLSGLYYGGKGTASRVEIETSAGTVIRGKLLQLAGKPGWGVWYATAKVPAGGDTGDYLGAVTVYDTKGRVYAQLPRF</sequence>
<proteinExistence type="predicted"/>
<organism evidence="2 3">
    <name type="scientific">Streptomyces graminofaciens</name>
    <dbReference type="NCBI Taxonomy" id="68212"/>
    <lineage>
        <taxon>Bacteria</taxon>
        <taxon>Bacillati</taxon>
        <taxon>Actinomycetota</taxon>
        <taxon>Actinomycetes</taxon>
        <taxon>Kitasatosporales</taxon>
        <taxon>Streptomycetaceae</taxon>
        <taxon>Streptomyces</taxon>
    </lineage>
</organism>